<name>A0A5M6ITR6_9PROT</name>
<keyword evidence="11" id="KW-1185">Reference proteome</keyword>
<evidence type="ECO:0000256" key="1">
    <source>
        <dbReference type="ARBA" id="ARBA00004651"/>
    </source>
</evidence>
<feature type="transmembrane region" description="Helical" evidence="8">
    <location>
        <begin position="183"/>
        <end position="210"/>
    </location>
</feature>
<dbReference type="PRINTS" id="PR00758">
    <property type="entry name" value="ARSENICPUMP"/>
</dbReference>
<feature type="transmembrane region" description="Helical" evidence="8">
    <location>
        <begin position="16"/>
        <end position="35"/>
    </location>
</feature>
<evidence type="ECO:0000256" key="5">
    <source>
        <dbReference type="ARBA" id="ARBA00022692"/>
    </source>
</evidence>
<keyword evidence="3" id="KW-0813">Transport</keyword>
<comment type="caution">
    <text evidence="10">The sequence shown here is derived from an EMBL/GenBank/DDBJ whole genome shotgun (WGS) entry which is preliminary data.</text>
</comment>
<dbReference type="InterPro" id="IPR000802">
    <property type="entry name" value="Arsenical_pump_ArsB"/>
</dbReference>
<feature type="transmembrane region" description="Helical" evidence="8">
    <location>
        <begin position="385"/>
        <end position="406"/>
    </location>
</feature>
<feature type="transmembrane region" description="Helical" evidence="8">
    <location>
        <begin position="42"/>
        <end position="60"/>
    </location>
</feature>
<evidence type="ECO:0000256" key="7">
    <source>
        <dbReference type="ARBA" id="ARBA00023136"/>
    </source>
</evidence>
<evidence type="ECO:0000256" key="2">
    <source>
        <dbReference type="ARBA" id="ARBA00009843"/>
    </source>
</evidence>
<gene>
    <name evidence="10" type="ORF">F1189_13005</name>
</gene>
<dbReference type="GO" id="GO:0005886">
    <property type="term" value="C:plasma membrane"/>
    <property type="evidence" value="ECO:0007669"/>
    <property type="project" value="UniProtKB-SubCell"/>
</dbReference>
<dbReference type="PANTHER" id="PTHR43302">
    <property type="entry name" value="TRANSPORTER ARSB-RELATED"/>
    <property type="match status" value="1"/>
</dbReference>
<organism evidence="10 11">
    <name type="scientific">Rhodovastum atsumiense</name>
    <dbReference type="NCBI Taxonomy" id="504468"/>
    <lineage>
        <taxon>Bacteria</taxon>
        <taxon>Pseudomonadati</taxon>
        <taxon>Pseudomonadota</taxon>
        <taxon>Alphaproteobacteria</taxon>
        <taxon>Acetobacterales</taxon>
        <taxon>Acetobacteraceae</taxon>
        <taxon>Rhodovastum</taxon>
    </lineage>
</organism>
<keyword evidence="4" id="KW-1003">Cell membrane</keyword>
<dbReference type="EMBL" id="VWPK01000018">
    <property type="protein sequence ID" value="KAA5611710.1"/>
    <property type="molecule type" value="Genomic_DNA"/>
</dbReference>
<feature type="transmembrane region" description="Helical" evidence="8">
    <location>
        <begin position="72"/>
        <end position="94"/>
    </location>
</feature>
<feature type="transmembrane region" description="Helical" evidence="8">
    <location>
        <begin position="106"/>
        <end position="124"/>
    </location>
</feature>
<dbReference type="InterPro" id="IPR004680">
    <property type="entry name" value="Cit_transptr-like_dom"/>
</dbReference>
<protein>
    <submittedName>
        <fullName evidence="10">Anion transporter</fullName>
    </submittedName>
</protein>
<feature type="transmembrane region" description="Helical" evidence="8">
    <location>
        <begin position="350"/>
        <end position="373"/>
    </location>
</feature>
<evidence type="ECO:0000256" key="3">
    <source>
        <dbReference type="ARBA" id="ARBA00022448"/>
    </source>
</evidence>
<evidence type="ECO:0000256" key="8">
    <source>
        <dbReference type="SAM" id="Phobius"/>
    </source>
</evidence>
<comment type="subcellular location">
    <subcellularLocation>
        <location evidence="1">Cell membrane</location>
        <topology evidence="1">Multi-pass membrane protein</topology>
    </subcellularLocation>
</comment>
<evidence type="ECO:0000256" key="4">
    <source>
        <dbReference type="ARBA" id="ARBA00022475"/>
    </source>
</evidence>
<dbReference type="CDD" id="cd01117">
    <property type="entry name" value="YbiR_permease"/>
    <property type="match status" value="1"/>
</dbReference>
<keyword evidence="7 8" id="KW-0472">Membrane</keyword>
<evidence type="ECO:0000256" key="6">
    <source>
        <dbReference type="ARBA" id="ARBA00022989"/>
    </source>
</evidence>
<dbReference type="Proteomes" id="UP000325255">
    <property type="component" value="Unassembled WGS sequence"/>
</dbReference>
<keyword evidence="6 8" id="KW-1133">Transmembrane helix</keyword>
<feature type="transmembrane region" description="Helical" evidence="8">
    <location>
        <begin position="279"/>
        <end position="297"/>
    </location>
</feature>
<dbReference type="OrthoDB" id="9774335at2"/>
<dbReference type="AlphaFoldDB" id="A0A5M6ITR6"/>
<evidence type="ECO:0000313" key="10">
    <source>
        <dbReference type="EMBL" id="KAA5611710.1"/>
    </source>
</evidence>
<sequence>MMETLQSLIRDHPSEIMAIAIFVLTYLAVAIGRVPGLHIDRAGMAFLGAALMVAAGVLPLDAAYRAIDWDTIALLLGMMLVVANLRLAGFFRLITAWAVRRAHHPLLLLGAIILVAGVLSAFLVNDTVCLVMAPLVVEVVLHLRRNPVPYVIAIPLASNAGSVATITGNPQNMIVGSLSQIPYLHFAAALAPVAVAGLVLTLVLVALVWWREFLRGGRLSAEPPPTYVHRALLIKALLVLAGLVAAFAAGVRPSLAALVAGAVLLPSRRVKVGKMYREVDWPLLLMFAGLFVVVTGLERSVLGSLDGAVPRLGTAPVLAGVTAVLSNLVSNVPAVLLLKPFVASSQDWLVVAMAATLAGNFTILGSVANLIVVQAARARGIEIGFWTYFKVGAPLSVLSILVGLALL</sequence>
<accession>A0A5M6ITR6</accession>
<reference evidence="10 11" key="1">
    <citation type="submission" date="2019-09" db="EMBL/GenBank/DDBJ databases">
        <title>Genome sequence of Rhodovastum atsumiense, a diverse member of the Acetobacteraceae family of non-sulfur purple photosynthetic bacteria.</title>
        <authorList>
            <person name="Meyer T."/>
            <person name="Kyndt J."/>
        </authorList>
    </citation>
    <scope>NUCLEOTIDE SEQUENCE [LARGE SCALE GENOMIC DNA]</scope>
    <source>
        <strain evidence="10 11">DSM 21279</strain>
    </source>
</reference>
<feature type="transmembrane region" description="Helical" evidence="8">
    <location>
        <begin position="231"/>
        <end position="249"/>
    </location>
</feature>
<feature type="domain" description="Citrate transporter-like" evidence="9">
    <location>
        <begin position="28"/>
        <end position="354"/>
    </location>
</feature>
<dbReference type="Pfam" id="PF03600">
    <property type="entry name" value="CitMHS"/>
    <property type="match status" value="1"/>
</dbReference>
<feature type="transmembrane region" description="Helical" evidence="8">
    <location>
        <begin position="317"/>
        <end position="338"/>
    </location>
</feature>
<dbReference type="RefSeq" id="WP_150041251.1">
    <property type="nucleotide sequence ID" value="NZ_OW485601.1"/>
</dbReference>
<proteinExistence type="inferred from homology"/>
<comment type="similarity">
    <text evidence="2">Belongs to the CitM (TC 2.A.11) transporter family.</text>
</comment>
<evidence type="ECO:0000259" key="9">
    <source>
        <dbReference type="Pfam" id="PF03600"/>
    </source>
</evidence>
<evidence type="ECO:0000313" key="11">
    <source>
        <dbReference type="Proteomes" id="UP000325255"/>
    </source>
</evidence>
<keyword evidence="5 8" id="KW-0812">Transmembrane</keyword>
<dbReference type="GO" id="GO:0015105">
    <property type="term" value="F:arsenite transmembrane transporter activity"/>
    <property type="evidence" value="ECO:0007669"/>
    <property type="project" value="InterPro"/>
</dbReference>
<dbReference type="PANTHER" id="PTHR43302:SF5">
    <property type="entry name" value="TRANSPORTER ARSB-RELATED"/>
    <property type="match status" value="1"/>
</dbReference>